<proteinExistence type="inferred from homology"/>
<evidence type="ECO:0000256" key="2">
    <source>
        <dbReference type="ARBA" id="ARBA00023015"/>
    </source>
</evidence>
<dbReference type="Proteomes" id="UP001198565">
    <property type="component" value="Unassembled WGS sequence"/>
</dbReference>
<dbReference type="Pfam" id="PF00126">
    <property type="entry name" value="HTH_1"/>
    <property type="match status" value="1"/>
</dbReference>
<dbReference type="InterPro" id="IPR000847">
    <property type="entry name" value="LysR_HTH_N"/>
</dbReference>
<dbReference type="EMBL" id="JAINVZ010000001">
    <property type="protein sequence ID" value="MBY8883737.1"/>
    <property type="molecule type" value="Genomic_DNA"/>
</dbReference>
<keyword evidence="3" id="KW-0238">DNA-binding</keyword>
<feature type="domain" description="HTH lysR-type" evidence="5">
    <location>
        <begin position="12"/>
        <end position="69"/>
    </location>
</feature>
<reference evidence="6 7" key="1">
    <citation type="submission" date="2021-08" db="EMBL/GenBank/DDBJ databases">
        <title>Streptomyces sp. PTM05 isolated from lichen.</title>
        <authorList>
            <person name="Somphong A."/>
            <person name="Phongsopitanun W."/>
            <person name="Tanasupawat S."/>
        </authorList>
    </citation>
    <scope>NUCLEOTIDE SEQUENCE [LARGE SCALE GENOMIC DNA]</scope>
    <source>
        <strain evidence="6 7">Ptm05</strain>
    </source>
</reference>
<name>A0ABS7QKM3_9ACTN</name>
<organism evidence="6 7">
    <name type="scientific">Streptantibioticus parmotrematis</name>
    <dbReference type="NCBI Taxonomy" id="2873249"/>
    <lineage>
        <taxon>Bacteria</taxon>
        <taxon>Bacillati</taxon>
        <taxon>Actinomycetota</taxon>
        <taxon>Actinomycetes</taxon>
        <taxon>Kitasatosporales</taxon>
        <taxon>Streptomycetaceae</taxon>
        <taxon>Streptantibioticus</taxon>
    </lineage>
</organism>
<comment type="similarity">
    <text evidence="1">Belongs to the LysR transcriptional regulatory family.</text>
</comment>
<dbReference type="PANTHER" id="PTHR30346:SF28">
    <property type="entry name" value="HTH-TYPE TRANSCRIPTIONAL REGULATOR CYNR"/>
    <property type="match status" value="1"/>
</dbReference>
<dbReference type="PROSITE" id="PS50931">
    <property type="entry name" value="HTH_LYSR"/>
    <property type="match status" value="1"/>
</dbReference>
<evidence type="ECO:0000313" key="6">
    <source>
        <dbReference type="EMBL" id="MBY8883737.1"/>
    </source>
</evidence>
<dbReference type="SUPFAM" id="SSF53850">
    <property type="entry name" value="Periplasmic binding protein-like II"/>
    <property type="match status" value="1"/>
</dbReference>
<comment type="caution">
    <text evidence="6">The sequence shown here is derived from an EMBL/GenBank/DDBJ whole genome shotgun (WGS) entry which is preliminary data.</text>
</comment>
<evidence type="ECO:0000259" key="5">
    <source>
        <dbReference type="PROSITE" id="PS50931"/>
    </source>
</evidence>
<keyword evidence="7" id="KW-1185">Reference proteome</keyword>
<gene>
    <name evidence="6" type="ORF">K7472_02620</name>
</gene>
<dbReference type="Gene3D" id="1.10.10.10">
    <property type="entry name" value="Winged helix-like DNA-binding domain superfamily/Winged helix DNA-binding domain"/>
    <property type="match status" value="1"/>
</dbReference>
<dbReference type="InterPro" id="IPR036388">
    <property type="entry name" value="WH-like_DNA-bd_sf"/>
</dbReference>
<sequence>MAHHLCSGRMDVDLRHLRGFLAVAEEGGFTAAGRRLHVAQPTLTRNIRALEETLGVRLFDRTTRRTELTAKGAELHRALVPLLRQLDAVLDEMCEGERLRLGFSWGLPDGLARLAARFDGETGVSVEFVRCDSPAARLETGDVDLALLRGTRLPRGLRSAFLYDDSRVAAVPAFWPLAARRELSWAELADWPLVVNTRSGVTTPDMWPPGERPVVGAECGNYDEWLEKVALGLGVGTAPAATARRYSHPEVRFVPLSDGPAVSTHLAYPSHGAHPRAALLANVAAREGVALRDGSERG</sequence>
<evidence type="ECO:0000313" key="7">
    <source>
        <dbReference type="Proteomes" id="UP001198565"/>
    </source>
</evidence>
<dbReference type="PANTHER" id="PTHR30346">
    <property type="entry name" value="TRANSCRIPTIONAL DUAL REGULATOR HCAR-RELATED"/>
    <property type="match status" value="1"/>
</dbReference>
<protein>
    <submittedName>
        <fullName evidence="6">LysR family transcriptional regulator</fullName>
    </submittedName>
</protein>
<dbReference type="PRINTS" id="PR00039">
    <property type="entry name" value="HTHLYSR"/>
</dbReference>
<dbReference type="InterPro" id="IPR036390">
    <property type="entry name" value="WH_DNA-bd_sf"/>
</dbReference>
<evidence type="ECO:0000256" key="3">
    <source>
        <dbReference type="ARBA" id="ARBA00023125"/>
    </source>
</evidence>
<dbReference type="Gene3D" id="3.40.190.10">
    <property type="entry name" value="Periplasmic binding protein-like II"/>
    <property type="match status" value="2"/>
</dbReference>
<evidence type="ECO:0000256" key="4">
    <source>
        <dbReference type="ARBA" id="ARBA00023163"/>
    </source>
</evidence>
<dbReference type="InterPro" id="IPR005119">
    <property type="entry name" value="LysR_subst-bd"/>
</dbReference>
<evidence type="ECO:0000256" key="1">
    <source>
        <dbReference type="ARBA" id="ARBA00009437"/>
    </source>
</evidence>
<accession>A0ABS7QKM3</accession>
<dbReference type="Pfam" id="PF03466">
    <property type="entry name" value="LysR_substrate"/>
    <property type="match status" value="1"/>
</dbReference>
<keyword evidence="4" id="KW-0804">Transcription</keyword>
<keyword evidence="2" id="KW-0805">Transcription regulation</keyword>
<dbReference type="SUPFAM" id="SSF46785">
    <property type="entry name" value="Winged helix' DNA-binding domain"/>
    <property type="match status" value="1"/>
</dbReference>